<dbReference type="GO" id="GO:0016787">
    <property type="term" value="F:hydrolase activity"/>
    <property type="evidence" value="ECO:0007669"/>
    <property type="project" value="UniProtKB-KW"/>
</dbReference>
<dbReference type="SUPFAM" id="SSF53474">
    <property type="entry name" value="alpha/beta-Hydrolases"/>
    <property type="match status" value="1"/>
</dbReference>
<evidence type="ECO:0000259" key="1">
    <source>
        <dbReference type="Pfam" id="PF12697"/>
    </source>
</evidence>
<reference evidence="2" key="1">
    <citation type="submission" date="2019-05" db="EMBL/GenBank/DDBJ databases">
        <authorList>
            <person name="Naeem R."/>
            <person name="Antony C."/>
            <person name="Guan Q."/>
        </authorList>
    </citation>
    <scope>NUCLEOTIDE SEQUENCE</scope>
    <source>
        <strain evidence="2">2</strain>
    </source>
</reference>
<dbReference type="InterPro" id="IPR000073">
    <property type="entry name" value="AB_hydrolase_1"/>
</dbReference>
<dbReference type="InterPro" id="IPR029058">
    <property type="entry name" value="AB_hydrolase_fold"/>
</dbReference>
<proteinExistence type="predicted"/>
<organism evidence="2">
    <name type="scientific">Mycobacterium riyadhense</name>
    <dbReference type="NCBI Taxonomy" id="486698"/>
    <lineage>
        <taxon>Bacteria</taxon>
        <taxon>Bacillati</taxon>
        <taxon>Actinomycetota</taxon>
        <taxon>Actinomycetes</taxon>
        <taxon>Mycobacteriales</taxon>
        <taxon>Mycobacteriaceae</taxon>
        <taxon>Mycobacterium</taxon>
    </lineage>
</organism>
<gene>
    <name evidence="2" type="ORF">BIN_B_01019</name>
</gene>
<keyword evidence="2" id="KW-0378">Hydrolase</keyword>
<dbReference type="Pfam" id="PF12697">
    <property type="entry name" value="Abhydrolase_6"/>
    <property type="match status" value="1"/>
</dbReference>
<name>A0A653EDJ5_9MYCO</name>
<sequence>MTDTSRYVSSFAPEHLRAGLEPTRLRRRRLRIAAVAPDNSDTRACVLVLLGGKVRSDEASRWWHLANLRTAMVAAALPRRLGPDVDVRRVRYRRRGWNGMHLDAVRDAQDFLDHVRHRCVPEQLVLVGHSMGGRVAAWLAAGDEIGAVVALAPWWVGGDADLIPPRTRLLVVHGTGDTSTDPNSSRAQTRRATERGLDAHWVGLDGAGHYMVRRWREWHRFTTDFVAEYLVSAQSGQEDVVEEAREVGADIPDA</sequence>
<dbReference type="EMBL" id="LR589068">
    <property type="protein sequence ID" value="VTO95538.1"/>
    <property type="molecule type" value="Genomic_DNA"/>
</dbReference>
<accession>A0A653EDJ5</accession>
<protein>
    <submittedName>
        <fullName evidence="2">Alpha/beta hydrolase family protein</fullName>
    </submittedName>
</protein>
<dbReference type="AlphaFoldDB" id="A0A653EDJ5"/>
<dbReference type="Gene3D" id="3.40.50.1820">
    <property type="entry name" value="alpha/beta hydrolase"/>
    <property type="match status" value="1"/>
</dbReference>
<feature type="domain" description="AB hydrolase-1" evidence="1">
    <location>
        <begin position="61"/>
        <end position="165"/>
    </location>
</feature>
<evidence type="ECO:0000313" key="2">
    <source>
        <dbReference type="EMBL" id="VTO95538.1"/>
    </source>
</evidence>